<dbReference type="PROSITE" id="PS50885">
    <property type="entry name" value="HAMP"/>
    <property type="match status" value="1"/>
</dbReference>
<feature type="transmembrane region" description="Helical" evidence="4">
    <location>
        <begin position="43"/>
        <end position="65"/>
    </location>
</feature>
<accession>A0A6M4A450</accession>
<evidence type="ECO:0000313" key="8">
    <source>
        <dbReference type="Proteomes" id="UP000274350"/>
    </source>
</evidence>
<dbReference type="CDD" id="cd06225">
    <property type="entry name" value="HAMP"/>
    <property type="match status" value="1"/>
</dbReference>
<dbReference type="EMBL" id="CP051152">
    <property type="protein sequence ID" value="QJQ06106.1"/>
    <property type="molecule type" value="Genomic_DNA"/>
</dbReference>
<evidence type="ECO:0000256" key="1">
    <source>
        <dbReference type="ARBA" id="ARBA00004370"/>
    </source>
</evidence>
<feature type="transmembrane region" description="Helical" evidence="4">
    <location>
        <begin position="341"/>
        <end position="361"/>
    </location>
</feature>
<keyword evidence="4" id="KW-1133">Transmembrane helix</keyword>
<dbReference type="Pfam" id="PF00672">
    <property type="entry name" value="HAMP"/>
    <property type="match status" value="1"/>
</dbReference>
<dbReference type="SUPFAM" id="SSF58104">
    <property type="entry name" value="Methyl-accepting chemotaxis protein (MCP) signaling domain"/>
    <property type="match status" value="1"/>
</dbReference>
<dbReference type="GO" id="GO:0006935">
    <property type="term" value="P:chemotaxis"/>
    <property type="evidence" value="ECO:0007669"/>
    <property type="project" value="TreeGrafter"/>
</dbReference>
<dbReference type="InterPro" id="IPR003660">
    <property type="entry name" value="HAMP_dom"/>
</dbReference>
<dbReference type="GO" id="GO:0005886">
    <property type="term" value="C:plasma membrane"/>
    <property type="evidence" value="ECO:0007669"/>
    <property type="project" value="TreeGrafter"/>
</dbReference>
<dbReference type="PROSITE" id="PS50111">
    <property type="entry name" value="CHEMOTAXIS_TRANSDUC_2"/>
    <property type="match status" value="1"/>
</dbReference>
<evidence type="ECO:0000259" key="5">
    <source>
        <dbReference type="PROSITE" id="PS50111"/>
    </source>
</evidence>
<dbReference type="SMART" id="SM00304">
    <property type="entry name" value="HAMP"/>
    <property type="match status" value="1"/>
</dbReference>
<dbReference type="Gene3D" id="1.10.287.950">
    <property type="entry name" value="Methyl-accepting chemotaxis protein"/>
    <property type="match status" value="1"/>
</dbReference>
<comment type="subcellular location">
    <subcellularLocation>
        <location evidence="1">Membrane</location>
    </subcellularLocation>
</comment>
<dbReference type="AlphaFoldDB" id="A0A6M4A450"/>
<dbReference type="SMART" id="SM00283">
    <property type="entry name" value="MA"/>
    <property type="match status" value="1"/>
</dbReference>
<keyword evidence="4" id="KW-0472">Membrane</keyword>
<evidence type="ECO:0000259" key="6">
    <source>
        <dbReference type="PROSITE" id="PS50885"/>
    </source>
</evidence>
<reference evidence="7 8" key="1">
    <citation type="journal article" date="2019" name="Int. J. Syst. Evol. Microbiol.">
        <title>Undibacterium piscinae sp. nov., isolated from Korean shiner intestine.</title>
        <authorList>
            <person name="Lee S.Y."/>
            <person name="Kang W."/>
            <person name="Kim P.S."/>
            <person name="Kim H.S."/>
            <person name="Sung H."/>
            <person name="Shin N.R."/>
            <person name="Whon T.W."/>
            <person name="Yun J.H."/>
            <person name="Lee J.Y."/>
            <person name="Lee J.Y."/>
            <person name="Jung M.J."/>
            <person name="Jeong Y.S."/>
            <person name="Tak E.J."/>
            <person name="Han J.E."/>
            <person name="Hyun D.W."/>
            <person name="Kang M.S."/>
            <person name="Lee K.E."/>
            <person name="Lee B.H."/>
            <person name="Bae J.W."/>
        </authorList>
    </citation>
    <scope>NUCLEOTIDE SEQUENCE [LARGE SCALE GENOMIC DNA]</scope>
    <source>
        <strain evidence="7 8">S11R28</strain>
    </source>
</reference>
<gene>
    <name evidence="7" type="ORF">EJG51_009855</name>
</gene>
<evidence type="ECO:0000313" key="7">
    <source>
        <dbReference type="EMBL" id="QJQ06106.1"/>
    </source>
</evidence>
<evidence type="ECO:0000256" key="4">
    <source>
        <dbReference type="SAM" id="Phobius"/>
    </source>
</evidence>
<name>A0A6M4A450_9BURK</name>
<evidence type="ECO:0000256" key="3">
    <source>
        <dbReference type="PROSITE-ProRule" id="PRU00284"/>
    </source>
</evidence>
<keyword evidence="8" id="KW-1185">Reference proteome</keyword>
<dbReference type="InterPro" id="IPR051310">
    <property type="entry name" value="MCP_chemotaxis"/>
</dbReference>
<dbReference type="GO" id="GO:0004888">
    <property type="term" value="F:transmembrane signaling receptor activity"/>
    <property type="evidence" value="ECO:0007669"/>
    <property type="project" value="TreeGrafter"/>
</dbReference>
<proteinExistence type="inferred from homology"/>
<dbReference type="PANTHER" id="PTHR43531:SF7">
    <property type="entry name" value="AEROTAXIS RECEPTOR"/>
    <property type="match status" value="1"/>
</dbReference>
<feature type="domain" description="HAMP" evidence="6">
    <location>
        <begin position="362"/>
        <end position="414"/>
    </location>
</feature>
<dbReference type="InterPro" id="IPR004089">
    <property type="entry name" value="MCPsignal_dom"/>
</dbReference>
<comment type="similarity">
    <text evidence="2">Belongs to the methyl-accepting chemotaxis (MCP) protein family.</text>
</comment>
<dbReference type="OrthoDB" id="8780225at2"/>
<organism evidence="7 8">
    <name type="scientific">Undibacterium piscinae</name>
    <dbReference type="NCBI Taxonomy" id="2495591"/>
    <lineage>
        <taxon>Bacteria</taxon>
        <taxon>Pseudomonadati</taxon>
        <taxon>Pseudomonadota</taxon>
        <taxon>Betaproteobacteria</taxon>
        <taxon>Burkholderiales</taxon>
        <taxon>Oxalobacteraceae</taxon>
        <taxon>Undibacterium</taxon>
    </lineage>
</organism>
<dbReference type="GO" id="GO:0007165">
    <property type="term" value="P:signal transduction"/>
    <property type="evidence" value="ECO:0007669"/>
    <property type="project" value="UniProtKB-KW"/>
</dbReference>
<dbReference type="KEGG" id="upi:EJG51_009855"/>
<feature type="domain" description="Methyl-accepting transducer" evidence="5">
    <location>
        <begin position="419"/>
        <end position="648"/>
    </location>
</feature>
<dbReference type="Pfam" id="PF00015">
    <property type="entry name" value="MCPsignal"/>
    <property type="match status" value="1"/>
</dbReference>
<sequence>MPPNIKDLFVRLTPTSLPKSADELITRIMLPCSNLMSKLSLRTKLLCMFGTFIAAILVLGSYTVFKQSSELHIAKSELQGVLLSRQIMDIVIQTQKHRGQVNLKLSGQDIEAALAKTRTALSTGLDRLAASIKQYPEFGLDENWKPIADELRQLAAGKIASSSAENVAQHSRLIAQILRFSHLNNEKSGLLFDPEAASYLLMDVAIQKIPVWTEHLAILRGVGAGYIKSGTIEFAGKAMLISRLDGMQAAITAVTDNNESMKRAGVSVVNEQQAALKASQDFAVTVRKNLLGESVSGDASAYFAEGTLAIEKTIALQVDLQNRLTSLLNARTSTLKLQRNLILLTMLLTLLATSYLVFGFYRGFMSAMNDVGTSAISVATGDLTKQIHIDGKDELAQTGDALEQMNLNLSALVANVRTNASMVSQLGQILATGISDMAIRTEQQASSLEQTSASVEDLAATVKKNAESAKAADNLASNVRMIAESSGDIMDAAVDSMQGIHNAAIKMQEIVSMIDRIAFQTDILALNAAVEASHAGTHGLGFAVVATEVRALAQRTADAARQIRRLIDDAVSRVETGVEQINDVNVTLADIVSGIQNLAGNTNSISTASAEQSNGLAQISEAIRHLDEITQSNGKMAEDAKDASIDLETRARALTQAVSTFKLRQGTADEAYALVKKAAALYHVNGISTLQRITDDYDKAFADRDMYVFAFNRAGQYLAFAGNPAKLQVNLMNVSGLDGRQLVEDAFAIGAIGGWVDYTIINPVTQKIETKSSYIEPLSDDLVLGCGVYKSV</sequence>
<keyword evidence="3" id="KW-0807">Transducer</keyword>
<dbReference type="FunFam" id="1.10.287.950:FF:000001">
    <property type="entry name" value="Methyl-accepting chemotaxis sensory transducer"/>
    <property type="match status" value="1"/>
</dbReference>
<dbReference type="PANTHER" id="PTHR43531">
    <property type="entry name" value="PROTEIN ICFG"/>
    <property type="match status" value="1"/>
</dbReference>
<keyword evidence="4" id="KW-0812">Transmembrane</keyword>
<protein>
    <submittedName>
        <fullName evidence="7">HAMP domain-containing protein</fullName>
    </submittedName>
</protein>
<dbReference type="CDD" id="cd11386">
    <property type="entry name" value="MCP_signal"/>
    <property type="match status" value="1"/>
</dbReference>
<evidence type="ECO:0000256" key="2">
    <source>
        <dbReference type="ARBA" id="ARBA00029447"/>
    </source>
</evidence>
<dbReference type="Proteomes" id="UP000274350">
    <property type="component" value="Chromosome"/>
</dbReference>